<dbReference type="InterPro" id="IPR037185">
    <property type="entry name" value="EmrE-like"/>
</dbReference>
<name>A0ABD2YEM7_9GENT</name>
<evidence type="ECO:0000256" key="5">
    <source>
        <dbReference type="ARBA" id="ARBA00022989"/>
    </source>
</evidence>
<evidence type="ECO:0000256" key="2">
    <source>
        <dbReference type="ARBA" id="ARBA00006213"/>
    </source>
</evidence>
<keyword evidence="6 7" id="KW-0472">Membrane</keyword>
<evidence type="ECO:0000313" key="8">
    <source>
        <dbReference type="EMBL" id="KAL3504817.1"/>
    </source>
</evidence>
<proteinExistence type="inferred from homology"/>
<comment type="subcellular location">
    <subcellularLocation>
        <location evidence="1">Membrane</location>
        <topology evidence="1">Multi-pass membrane protein</topology>
    </subcellularLocation>
</comment>
<protein>
    <recommendedName>
        <fullName evidence="10">EamA domain-containing protein</fullName>
    </recommendedName>
</protein>
<dbReference type="EMBL" id="JBJUIK010000014">
    <property type="protein sequence ID" value="KAL3504817.1"/>
    <property type="molecule type" value="Genomic_DNA"/>
</dbReference>
<keyword evidence="9" id="KW-1185">Reference proteome</keyword>
<sequence>MAIKLVRNSRMAYYFIPLVISYFHRRKTEGPNITTKLILMKYPIFLATAVIGLLTGLVDYLYAYGMERLPVSTFAIIIVSRLAFFAFLLVKQKFTAYSVNAVVLLMMGSGILALHTSTDRPEGCWKFSWLCFFGHCFLYCPDASKPQLSVWSAGLWQFLFLGAIGVISCTSSLFSGIMISALLPITEILAVIFFHEKFQAEKGVALVLSLFGDLFRTFMER</sequence>
<dbReference type="GO" id="GO:0016020">
    <property type="term" value="C:membrane"/>
    <property type="evidence" value="ECO:0007669"/>
    <property type="project" value="UniProtKB-SubCell"/>
</dbReference>
<feature type="transmembrane region" description="Helical" evidence="7">
    <location>
        <begin position="97"/>
        <end position="117"/>
    </location>
</feature>
<dbReference type="InterPro" id="IPR030182">
    <property type="entry name" value="PUP_plant"/>
</dbReference>
<dbReference type="GO" id="GO:0005345">
    <property type="term" value="F:purine nucleobase transmembrane transporter activity"/>
    <property type="evidence" value="ECO:0007669"/>
    <property type="project" value="UniProtKB-ARBA"/>
</dbReference>
<feature type="transmembrane region" description="Helical" evidence="7">
    <location>
        <begin position="148"/>
        <end position="167"/>
    </location>
</feature>
<reference evidence="8 9" key="1">
    <citation type="submission" date="2024-11" db="EMBL/GenBank/DDBJ databases">
        <title>A near-complete genome assembly of Cinchona calisaya.</title>
        <authorList>
            <person name="Lian D.C."/>
            <person name="Zhao X.W."/>
            <person name="Wei L."/>
        </authorList>
    </citation>
    <scope>NUCLEOTIDE SEQUENCE [LARGE SCALE GENOMIC DNA]</scope>
    <source>
        <tissue evidence="8">Nenye</tissue>
    </source>
</reference>
<keyword evidence="3" id="KW-0813">Transport</keyword>
<evidence type="ECO:0000256" key="3">
    <source>
        <dbReference type="ARBA" id="ARBA00022448"/>
    </source>
</evidence>
<evidence type="ECO:0008006" key="10">
    <source>
        <dbReference type="Google" id="ProtNLM"/>
    </source>
</evidence>
<dbReference type="Proteomes" id="UP001630127">
    <property type="component" value="Unassembled WGS sequence"/>
</dbReference>
<evidence type="ECO:0000313" key="9">
    <source>
        <dbReference type="Proteomes" id="UP001630127"/>
    </source>
</evidence>
<comment type="similarity">
    <text evidence="2">Belongs to the purine permeases (TC 2.A.7.14) family.</text>
</comment>
<evidence type="ECO:0000256" key="6">
    <source>
        <dbReference type="ARBA" id="ARBA00023136"/>
    </source>
</evidence>
<evidence type="ECO:0000256" key="4">
    <source>
        <dbReference type="ARBA" id="ARBA00022692"/>
    </source>
</evidence>
<evidence type="ECO:0000256" key="7">
    <source>
        <dbReference type="SAM" id="Phobius"/>
    </source>
</evidence>
<feature type="transmembrane region" description="Helical" evidence="7">
    <location>
        <begin position="69"/>
        <end position="90"/>
    </location>
</feature>
<accession>A0ABD2YEM7</accession>
<comment type="caution">
    <text evidence="8">The sequence shown here is derived from an EMBL/GenBank/DDBJ whole genome shotgun (WGS) entry which is preliminary data.</text>
</comment>
<feature type="transmembrane region" description="Helical" evidence="7">
    <location>
        <begin position="44"/>
        <end position="63"/>
    </location>
</feature>
<evidence type="ECO:0000256" key="1">
    <source>
        <dbReference type="ARBA" id="ARBA00004141"/>
    </source>
</evidence>
<dbReference type="PANTHER" id="PTHR31376:SF1">
    <property type="entry name" value="PURINE PERMEASE 2"/>
    <property type="match status" value="1"/>
</dbReference>
<feature type="transmembrane region" description="Helical" evidence="7">
    <location>
        <begin position="173"/>
        <end position="194"/>
    </location>
</feature>
<dbReference type="SUPFAM" id="SSF103481">
    <property type="entry name" value="Multidrug resistance efflux transporter EmrE"/>
    <property type="match status" value="1"/>
</dbReference>
<dbReference type="AlphaFoldDB" id="A0ABD2YEM7"/>
<dbReference type="Pfam" id="PF16913">
    <property type="entry name" value="PUNUT"/>
    <property type="match status" value="2"/>
</dbReference>
<dbReference type="PANTHER" id="PTHR31376">
    <property type="entry name" value="OS09G0467300 PROTEIN-RELATED"/>
    <property type="match status" value="1"/>
</dbReference>
<gene>
    <name evidence="8" type="ORF">ACH5RR_034658</name>
</gene>
<organism evidence="8 9">
    <name type="scientific">Cinchona calisaya</name>
    <dbReference type="NCBI Taxonomy" id="153742"/>
    <lineage>
        <taxon>Eukaryota</taxon>
        <taxon>Viridiplantae</taxon>
        <taxon>Streptophyta</taxon>
        <taxon>Embryophyta</taxon>
        <taxon>Tracheophyta</taxon>
        <taxon>Spermatophyta</taxon>
        <taxon>Magnoliopsida</taxon>
        <taxon>eudicotyledons</taxon>
        <taxon>Gunneridae</taxon>
        <taxon>Pentapetalae</taxon>
        <taxon>asterids</taxon>
        <taxon>lamiids</taxon>
        <taxon>Gentianales</taxon>
        <taxon>Rubiaceae</taxon>
        <taxon>Cinchonoideae</taxon>
        <taxon>Cinchoneae</taxon>
        <taxon>Cinchona</taxon>
    </lineage>
</organism>
<keyword evidence="4 7" id="KW-0812">Transmembrane</keyword>
<keyword evidence="5 7" id="KW-1133">Transmembrane helix</keyword>